<organism evidence="1 2">
    <name type="scientific">Mucilaginibacter gracilis</name>
    <dbReference type="NCBI Taxonomy" id="423350"/>
    <lineage>
        <taxon>Bacteria</taxon>
        <taxon>Pseudomonadati</taxon>
        <taxon>Bacteroidota</taxon>
        <taxon>Sphingobacteriia</taxon>
        <taxon>Sphingobacteriales</taxon>
        <taxon>Sphingobacteriaceae</taxon>
        <taxon>Mucilaginibacter</taxon>
    </lineage>
</organism>
<protein>
    <submittedName>
        <fullName evidence="1">Uncharacterized protein</fullName>
    </submittedName>
</protein>
<evidence type="ECO:0000313" key="2">
    <source>
        <dbReference type="Proteomes" id="UP000268007"/>
    </source>
</evidence>
<dbReference type="RefSeq" id="WP_121201515.1">
    <property type="nucleotide sequence ID" value="NZ_RBKU01000001.1"/>
</dbReference>
<keyword evidence="2" id="KW-1185">Reference proteome</keyword>
<dbReference type="AlphaFoldDB" id="A0A495J985"/>
<accession>A0A495J985</accession>
<evidence type="ECO:0000313" key="1">
    <source>
        <dbReference type="EMBL" id="RKR85467.1"/>
    </source>
</evidence>
<gene>
    <name evidence="1" type="ORF">BDD43_5738</name>
</gene>
<dbReference type="Proteomes" id="UP000268007">
    <property type="component" value="Unassembled WGS sequence"/>
</dbReference>
<comment type="caution">
    <text evidence="1">The sequence shown here is derived from an EMBL/GenBank/DDBJ whole genome shotgun (WGS) entry which is preliminary data.</text>
</comment>
<sequence>MPQITINYKKPETLKILKSLSKYLDFAITSTEKADDRLDDILVPGDKSLDVEALSEVITGMHIDAKELRRSAWKR</sequence>
<dbReference type="EMBL" id="RBKU01000001">
    <property type="protein sequence ID" value="RKR85467.1"/>
    <property type="molecule type" value="Genomic_DNA"/>
</dbReference>
<reference evidence="1 2" key="1">
    <citation type="submission" date="2018-10" db="EMBL/GenBank/DDBJ databases">
        <title>Genomic Encyclopedia of Archaeal and Bacterial Type Strains, Phase II (KMG-II): from individual species to whole genera.</title>
        <authorList>
            <person name="Goeker M."/>
        </authorList>
    </citation>
    <scope>NUCLEOTIDE SEQUENCE [LARGE SCALE GENOMIC DNA]</scope>
    <source>
        <strain evidence="1 2">DSM 18602</strain>
    </source>
</reference>
<dbReference type="OrthoDB" id="798837at2"/>
<name>A0A495J985_9SPHI</name>
<proteinExistence type="predicted"/>